<protein>
    <submittedName>
        <fullName evidence="2">Uncharacterized protein</fullName>
    </submittedName>
</protein>
<sequence length="499" mass="54128">MSALQPPRINTQDPGAHDLSGSEDEHFSSASEGDTPRGHNRAPSTPVTRVERVDDQPAHGEVPGTSAYNLRTQDAVPDEVEIVPDGQRSRSATRTRALSGLSESGIARPSTPGGSSIPKTIVERVDDKPAHGEVEGTLAKEQRMADAEPDEVRQAPAIAVDGVVHEGRDDDREVEGDEQQGAWLKSVWEGKQGGPTAKSEDQDEAEEEDDGFGDDFDEFNEGGGDDDFGDFDEAGEAEAETEEPQQTKQPAIPNILAGLPPLNLSNLTRTQRQEALTPYLTAIFPTSTPLPNTKDVAPIDPTKTSPFLSDRSHSLWQQLVSPPPMQPPNWTRSRIRRLFLVSLGVPVDLDEILPPSKQKRLVLPNINLPSTSASPRPSTTLDRLKDSTLANDSSTSLDSKHNPKPRSSKRTTTAKGPPPPPDFDLNAAALLCSTTSQAMSVYLDDELKGHVAGLEGLNRDASKVLEYWLQRKDEGLKEKEVLEGVIENLVGFVKGRRGK</sequence>
<feature type="compositionally biased region" description="Low complexity" evidence="1">
    <location>
        <begin position="369"/>
        <end position="380"/>
    </location>
</feature>
<comment type="caution">
    <text evidence="2">The sequence shown here is derived from an EMBL/GenBank/DDBJ whole genome shotgun (WGS) entry which is preliminary data.</text>
</comment>
<name>A0AAE0TT74_9PEZI</name>
<evidence type="ECO:0000313" key="2">
    <source>
        <dbReference type="EMBL" id="KAK3672752.1"/>
    </source>
</evidence>
<feature type="compositionally biased region" description="Basic and acidic residues" evidence="1">
    <location>
        <begin position="121"/>
        <end position="153"/>
    </location>
</feature>
<dbReference type="Proteomes" id="UP001274830">
    <property type="component" value="Unassembled WGS sequence"/>
</dbReference>
<gene>
    <name evidence="2" type="ORF">LTR78_007338</name>
</gene>
<feature type="compositionally biased region" description="Polar residues" evidence="1">
    <location>
        <begin position="388"/>
        <end position="397"/>
    </location>
</feature>
<evidence type="ECO:0000256" key="1">
    <source>
        <dbReference type="SAM" id="MobiDB-lite"/>
    </source>
</evidence>
<feature type="compositionally biased region" description="Acidic residues" evidence="1">
    <location>
        <begin position="201"/>
        <end position="243"/>
    </location>
</feature>
<keyword evidence="3" id="KW-1185">Reference proteome</keyword>
<organism evidence="2 3">
    <name type="scientific">Recurvomyces mirabilis</name>
    <dbReference type="NCBI Taxonomy" id="574656"/>
    <lineage>
        <taxon>Eukaryota</taxon>
        <taxon>Fungi</taxon>
        <taxon>Dikarya</taxon>
        <taxon>Ascomycota</taxon>
        <taxon>Pezizomycotina</taxon>
        <taxon>Dothideomycetes</taxon>
        <taxon>Dothideomycetidae</taxon>
        <taxon>Mycosphaerellales</taxon>
        <taxon>Teratosphaeriaceae</taxon>
        <taxon>Recurvomyces</taxon>
    </lineage>
</organism>
<feature type="region of interest" description="Disordered" evidence="1">
    <location>
        <begin position="367"/>
        <end position="423"/>
    </location>
</feature>
<dbReference type="InterPro" id="IPR031355">
    <property type="entry name" value="YBL010C/LAA2-like"/>
</dbReference>
<proteinExistence type="predicted"/>
<accession>A0AAE0TT74</accession>
<dbReference type="PANTHER" id="PTHR38698:SF1">
    <property type="entry name" value="FUNGAL PROTEIN"/>
    <property type="match status" value="1"/>
</dbReference>
<dbReference type="Pfam" id="PF17104">
    <property type="entry name" value="YBL010C_LAA2"/>
    <property type="match status" value="1"/>
</dbReference>
<evidence type="ECO:0000313" key="3">
    <source>
        <dbReference type="Proteomes" id="UP001274830"/>
    </source>
</evidence>
<feature type="region of interest" description="Disordered" evidence="1">
    <location>
        <begin position="1"/>
        <end position="257"/>
    </location>
</feature>
<dbReference type="AlphaFoldDB" id="A0AAE0TT74"/>
<dbReference type="EMBL" id="JAUTXT010000030">
    <property type="protein sequence ID" value="KAK3672752.1"/>
    <property type="molecule type" value="Genomic_DNA"/>
</dbReference>
<feature type="compositionally biased region" description="Basic and acidic residues" evidence="1">
    <location>
        <begin position="49"/>
        <end position="58"/>
    </location>
</feature>
<reference evidence="2" key="1">
    <citation type="submission" date="2023-07" db="EMBL/GenBank/DDBJ databases">
        <title>Black Yeasts Isolated from many extreme environments.</title>
        <authorList>
            <person name="Coleine C."/>
            <person name="Stajich J.E."/>
            <person name="Selbmann L."/>
        </authorList>
    </citation>
    <scope>NUCLEOTIDE SEQUENCE</scope>
    <source>
        <strain evidence="2">CCFEE 5485</strain>
    </source>
</reference>
<dbReference type="PANTHER" id="PTHR38698">
    <property type="entry name" value="EXPRESSED PROTEIN"/>
    <property type="match status" value="1"/>
</dbReference>